<dbReference type="GO" id="GO:0016788">
    <property type="term" value="F:hydrolase activity, acting on ester bonds"/>
    <property type="evidence" value="ECO:0007669"/>
    <property type="project" value="InterPro"/>
</dbReference>
<dbReference type="Proteomes" id="UP000250163">
    <property type="component" value="Chromosome MORIYA"/>
</dbReference>
<name>A0A330LMH7_9GAMM</name>
<dbReference type="PROSITE" id="PS01091">
    <property type="entry name" value="TATD_3"/>
    <property type="match status" value="1"/>
</dbReference>
<feature type="binding site" evidence="4">
    <location>
        <position position="8"/>
    </location>
    <ligand>
        <name>a divalent metal cation</name>
        <dbReference type="ChEBI" id="CHEBI:60240"/>
        <label>1</label>
    </ligand>
</feature>
<evidence type="ECO:0000256" key="2">
    <source>
        <dbReference type="ARBA" id="ARBA00022723"/>
    </source>
</evidence>
<evidence type="ECO:0000313" key="6">
    <source>
        <dbReference type="Proteomes" id="UP000250163"/>
    </source>
</evidence>
<dbReference type="RefSeq" id="WP_112713048.1">
    <property type="nucleotide sequence ID" value="NZ_LS483250.1"/>
</dbReference>
<proteinExistence type="inferred from homology"/>
<evidence type="ECO:0000256" key="4">
    <source>
        <dbReference type="PIRSR" id="PIRSR005902-1"/>
    </source>
</evidence>
<dbReference type="InterPro" id="IPR018228">
    <property type="entry name" value="DNase_TatD-rel_CS"/>
</dbReference>
<dbReference type="InterPro" id="IPR032466">
    <property type="entry name" value="Metal_Hydrolase"/>
</dbReference>
<dbReference type="OrthoDB" id="9810005at2"/>
<dbReference type="PANTHER" id="PTHR46124">
    <property type="entry name" value="D-AMINOACYL-TRNA DEACYLASE"/>
    <property type="match status" value="1"/>
</dbReference>
<dbReference type="FunFam" id="3.20.20.140:FF:000005">
    <property type="entry name" value="TatD family hydrolase"/>
    <property type="match status" value="1"/>
</dbReference>
<feature type="binding site" evidence="4">
    <location>
        <position position="204"/>
    </location>
    <ligand>
        <name>a divalent metal cation</name>
        <dbReference type="ChEBI" id="CHEBI:60240"/>
        <label>1</label>
    </ligand>
</feature>
<evidence type="ECO:0000256" key="3">
    <source>
        <dbReference type="ARBA" id="ARBA00022801"/>
    </source>
</evidence>
<dbReference type="PROSITE" id="PS01090">
    <property type="entry name" value="TATD_2"/>
    <property type="match status" value="1"/>
</dbReference>
<feature type="binding site" evidence="4">
    <location>
        <position position="154"/>
    </location>
    <ligand>
        <name>a divalent metal cation</name>
        <dbReference type="ChEBI" id="CHEBI:60240"/>
        <label>2</label>
    </ligand>
</feature>
<dbReference type="KEGG" id="mya:MORIYA_0958"/>
<keyword evidence="6" id="KW-1185">Reference proteome</keyword>
<accession>A0A330LMH7</accession>
<dbReference type="NCBIfam" id="TIGR00010">
    <property type="entry name" value="YchF/TatD family DNA exonuclease"/>
    <property type="match status" value="1"/>
</dbReference>
<evidence type="ECO:0000313" key="5">
    <source>
        <dbReference type="EMBL" id="SQD77436.1"/>
    </source>
</evidence>
<dbReference type="PROSITE" id="PS01137">
    <property type="entry name" value="TATD_1"/>
    <property type="match status" value="1"/>
</dbReference>
<dbReference type="InterPro" id="IPR015991">
    <property type="entry name" value="TatD/YcfH-like"/>
</dbReference>
<dbReference type="GO" id="GO:0005829">
    <property type="term" value="C:cytosol"/>
    <property type="evidence" value="ECO:0007669"/>
    <property type="project" value="TreeGrafter"/>
</dbReference>
<gene>
    <name evidence="5" type="ORF">MORIYA_0958</name>
</gene>
<dbReference type="InterPro" id="IPR001130">
    <property type="entry name" value="TatD-like"/>
</dbReference>
<dbReference type="GO" id="GO:0004536">
    <property type="term" value="F:DNA nuclease activity"/>
    <property type="evidence" value="ECO:0007669"/>
    <property type="project" value="InterPro"/>
</dbReference>
<sequence>MLVDSHCHLDGLNYDSIHTDLADVVNKAAEHGVSHLLSVSVTLPRFKTMIEQIAEFDNIHASCGVHPLNLEDEYEKSELLALAQNEKVVAIGETGLDYFYSPKNKDIQQASFRHHIQVAIELNKPLIIHTRGAVDDTIRILKEEGAEKIGGVIHCFTESDAMAAAVLEMGFYISISGIVTFKSAKDLQAVVKTIPADRLLVETDSPYLAPVPYRGKENQPAYVRAVAEFVADLRGVTFEELAESTTENYFKLFNAKK</sequence>
<keyword evidence="2 4" id="KW-0479">Metal-binding</keyword>
<dbReference type="SUPFAM" id="SSF51556">
    <property type="entry name" value="Metallo-dependent hydrolases"/>
    <property type="match status" value="1"/>
</dbReference>
<feature type="binding site" evidence="4">
    <location>
        <position position="129"/>
    </location>
    <ligand>
        <name>a divalent metal cation</name>
        <dbReference type="ChEBI" id="CHEBI:60240"/>
        <label>2</label>
    </ligand>
</feature>
<dbReference type="Gene3D" id="3.20.20.140">
    <property type="entry name" value="Metal-dependent hydrolases"/>
    <property type="match status" value="1"/>
</dbReference>
<dbReference type="AlphaFoldDB" id="A0A330LMH7"/>
<dbReference type="CDD" id="cd01310">
    <property type="entry name" value="TatD_DNAse"/>
    <property type="match status" value="1"/>
</dbReference>
<dbReference type="PIRSF" id="PIRSF005902">
    <property type="entry name" value="DNase_TatD"/>
    <property type="match status" value="1"/>
</dbReference>
<dbReference type="Pfam" id="PF01026">
    <property type="entry name" value="TatD_DNase"/>
    <property type="match status" value="1"/>
</dbReference>
<feature type="binding site" evidence="4">
    <location>
        <position position="93"/>
    </location>
    <ligand>
        <name>a divalent metal cation</name>
        <dbReference type="ChEBI" id="CHEBI:60240"/>
        <label>1</label>
    </ligand>
</feature>
<organism evidence="5 6">
    <name type="scientific">Moritella yayanosii</name>
    <dbReference type="NCBI Taxonomy" id="69539"/>
    <lineage>
        <taxon>Bacteria</taxon>
        <taxon>Pseudomonadati</taxon>
        <taxon>Pseudomonadota</taxon>
        <taxon>Gammaproteobacteria</taxon>
        <taxon>Alteromonadales</taxon>
        <taxon>Moritellaceae</taxon>
        <taxon>Moritella</taxon>
    </lineage>
</organism>
<keyword evidence="3 5" id="KW-0378">Hydrolase</keyword>
<comment type="similarity">
    <text evidence="1">Belongs to the metallo-dependent hydrolases superfamily. TatD-type hydrolase family.</text>
</comment>
<reference evidence="6" key="1">
    <citation type="submission" date="2018-05" db="EMBL/GenBank/DDBJ databases">
        <authorList>
            <person name="Cea G.-C."/>
            <person name="William W."/>
        </authorList>
    </citation>
    <scope>NUCLEOTIDE SEQUENCE [LARGE SCALE GENOMIC DNA]</scope>
    <source>
        <strain evidence="6">DB21MT 5</strain>
    </source>
</reference>
<dbReference type="PANTHER" id="PTHR46124:SF2">
    <property type="entry name" value="D-AMINOACYL-TRNA DEACYLASE"/>
    <property type="match status" value="1"/>
</dbReference>
<feature type="binding site" evidence="4">
    <location>
        <position position="6"/>
    </location>
    <ligand>
        <name>a divalent metal cation</name>
        <dbReference type="ChEBI" id="CHEBI:60240"/>
        <label>1</label>
    </ligand>
</feature>
<dbReference type="EMBL" id="LS483250">
    <property type="protein sequence ID" value="SQD77436.1"/>
    <property type="molecule type" value="Genomic_DNA"/>
</dbReference>
<protein>
    <submittedName>
        <fullName evidence="5">Putative metallodependent hydrolase,ycfH</fullName>
    </submittedName>
</protein>
<evidence type="ECO:0000256" key="1">
    <source>
        <dbReference type="ARBA" id="ARBA00009275"/>
    </source>
</evidence>
<dbReference type="GO" id="GO:0046872">
    <property type="term" value="F:metal ion binding"/>
    <property type="evidence" value="ECO:0007669"/>
    <property type="project" value="UniProtKB-KW"/>
</dbReference>